<keyword evidence="4 5" id="KW-0802">TPR repeat</keyword>
<name>W0AJ12_9SPHN</name>
<keyword evidence="3" id="KW-0677">Repeat</keyword>
<evidence type="ECO:0000256" key="2">
    <source>
        <dbReference type="ARBA" id="ARBA00019992"/>
    </source>
</evidence>
<reference evidence="6 7" key="1">
    <citation type="submission" date="2013-07" db="EMBL/GenBank/DDBJ databases">
        <title>Completed genome of Sphingomonas sanxanigenens NX02.</title>
        <authorList>
            <person name="Ma T."/>
            <person name="Huang H."/>
            <person name="Wu M."/>
            <person name="Li X."/>
            <person name="Li G."/>
        </authorList>
    </citation>
    <scope>NUCLEOTIDE SEQUENCE [LARGE SCALE GENOMIC DNA]</scope>
    <source>
        <strain evidence="6 7">NX02</strain>
    </source>
</reference>
<accession>W0AJ12</accession>
<dbReference type="Gene3D" id="1.25.40.10">
    <property type="entry name" value="Tetratricopeptide repeat domain"/>
    <property type="match status" value="1"/>
</dbReference>
<dbReference type="AlphaFoldDB" id="W0AJ12"/>
<dbReference type="RefSeq" id="WP_025295209.1">
    <property type="nucleotide sequence ID" value="NZ_CP006644.1"/>
</dbReference>
<keyword evidence="7" id="KW-1185">Reference proteome</keyword>
<dbReference type="InterPro" id="IPR033891">
    <property type="entry name" value="TTC38"/>
</dbReference>
<dbReference type="InterPro" id="IPR011990">
    <property type="entry name" value="TPR-like_helical_dom_sf"/>
</dbReference>
<dbReference type="STRING" id="1123269.NX02_27635"/>
<evidence type="ECO:0000313" key="6">
    <source>
        <dbReference type="EMBL" id="AHE57111.1"/>
    </source>
</evidence>
<dbReference type="Proteomes" id="UP000018851">
    <property type="component" value="Chromosome"/>
</dbReference>
<dbReference type="eggNOG" id="COG0457">
    <property type="taxonomic scope" value="Bacteria"/>
</dbReference>
<evidence type="ECO:0000256" key="1">
    <source>
        <dbReference type="ARBA" id="ARBA00005857"/>
    </source>
</evidence>
<proteinExistence type="inferred from homology"/>
<evidence type="ECO:0000256" key="5">
    <source>
        <dbReference type="PROSITE-ProRule" id="PRU00339"/>
    </source>
</evidence>
<dbReference type="HOGENOM" id="CLU_029972_1_2_5"/>
<dbReference type="KEGG" id="ssan:NX02_27635"/>
<sequence>MKTDRYGNPISTPSPTAIARYDEALDLIRLYHGDPIAALDAALTEDPRFGAAWAARAAVLVQQQDAAYLPEARRSIAEGLAAATTERDRAMLGACAEWAAGRVGAAVSGFTAIACEAPRDLLALQTAHVGHFYLGRATDLRDAPLQALRAWDERDPACHALLGMAAFGLEECGDYARAEAMGRRAVERDPRDGWAVHAVAHVYEMLGRTAEGIAWLTDQPEALAPVNGFAYHNWWHLALLHLDRGDHDAALTLYDQKVRPDPSADVMLEWIDASALLWRLWLEGVDVGDRFAPLAECWLRALDQRIYAFNDLHALMALLGAGRRAEAADLIANIARAAGGGGDNAVMAARIGLPLAGAFVDHVEGRHAAAVEAILAVRGSAQRFGGSHAQRDVLTLTAFHAAMAAGMTGTAQALAHERITHKPESAWARRLVAVANGDVRKAA</sequence>
<dbReference type="SUPFAM" id="SSF48452">
    <property type="entry name" value="TPR-like"/>
    <property type="match status" value="2"/>
</dbReference>
<feature type="repeat" description="TPR" evidence="5">
    <location>
        <begin position="231"/>
        <end position="264"/>
    </location>
</feature>
<dbReference type="PANTHER" id="PTHR16263">
    <property type="entry name" value="TETRATRICOPEPTIDE REPEAT PROTEIN 38"/>
    <property type="match status" value="1"/>
</dbReference>
<evidence type="ECO:0000256" key="4">
    <source>
        <dbReference type="ARBA" id="ARBA00022803"/>
    </source>
</evidence>
<organism evidence="6 7">
    <name type="scientific">Sphingomonas sanxanigenens DSM 19645 = NX02</name>
    <dbReference type="NCBI Taxonomy" id="1123269"/>
    <lineage>
        <taxon>Bacteria</taxon>
        <taxon>Pseudomonadati</taxon>
        <taxon>Pseudomonadota</taxon>
        <taxon>Alphaproteobacteria</taxon>
        <taxon>Sphingomonadales</taxon>
        <taxon>Sphingomonadaceae</taxon>
        <taxon>Sphingomonas</taxon>
    </lineage>
</organism>
<evidence type="ECO:0000256" key="3">
    <source>
        <dbReference type="ARBA" id="ARBA00022737"/>
    </source>
</evidence>
<dbReference type="PATRIC" id="fig|1123269.5.peg.5424"/>
<dbReference type="CDD" id="cd05804">
    <property type="entry name" value="StaR_like"/>
    <property type="match status" value="1"/>
</dbReference>
<dbReference type="PROSITE" id="PS50005">
    <property type="entry name" value="TPR"/>
    <property type="match status" value="1"/>
</dbReference>
<comment type="similarity">
    <text evidence="1">Belongs to the TTC38 family.</text>
</comment>
<dbReference type="OrthoDB" id="9815900at2"/>
<dbReference type="PANTHER" id="PTHR16263:SF4">
    <property type="entry name" value="TETRATRICOPEPTIDE REPEAT PROTEIN 38"/>
    <property type="match status" value="1"/>
</dbReference>
<dbReference type="EMBL" id="CP006644">
    <property type="protein sequence ID" value="AHE57111.1"/>
    <property type="molecule type" value="Genomic_DNA"/>
</dbReference>
<dbReference type="InterPro" id="IPR019734">
    <property type="entry name" value="TPR_rpt"/>
</dbReference>
<evidence type="ECO:0000313" key="7">
    <source>
        <dbReference type="Proteomes" id="UP000018851"/>
    </source>
</evidence>
<protein>
    <recommendedName>
        <fullName evidence="2">Tetratricopeptide repeat protein 38</fullName>
    </recommendedName>
</protein>
<gene>
    <name evidence="6" type="ORF">NX02_27635</name>
</gene>